<dbReference type="AlphaFoldDB" id="B4RF26"/>
<dbReference type="Proteomes" id="UP000001868">
    <property type="component" value="Chromosome"/>
</dbReference>
<evidence type="ECO:0000256" key="1">
    <source>
        <dbReference type="ARBA" id="ARBA00004141"/>
    </source>
</evidence>
<evidence type="ECO:0000256" key="9">
    <source>
        <dbReference type="ARBA" id="ARBA00022692"/>
    </source>
</evidence>
<feature type="transmembrane region" description="Helical" evidence="18">
    <location>
        <begin position="174"/>
        <end position="197"/>
    </location>
</feature>
<organism evidence="19 20">
    <name type="scientific">Phenylobacterium zucineum (strain HLK1)</name>
    <dbReference type="NCBI Taxonomy" id="450851"/>
    <lineage>
        <taxon>Bacteria</taxon>
        <taxon>Pseudomonadati</taxon>
        <taxon>Pseudomonadota</taxon>
        <taxon>Alphaproteobacteria</taxon>
        <taxon>Caulobacterales</taxon>
        <taxon>Caulobacteraceae</taxon>
        <taxon>Phenylobacterium</taxon>
    </lineage>
</organism>
<dbReference type="PANTHER" id="PTHR14269">
    <property type="entry name" value="CDP-DIACYLGLYCEROL--GLYCEROL-3-PHOSPHATE 3-PHOSPHATIDYLTRANSFERASE-RELATED"/>
    <property type="match status" value="1"/>
</dbReference>
<dbReference type="HOGENOM" id="CLU_051314_2_1_5"/>
<comment type="pathway">
    <text evidence="3">Lipid metabolism.</text>
</comment>
<evidence type="ECO:0000256" key="18">
    <source>
        <dbReference type="SAM" id="Phobius"/>
    </source>
</evidence>
<sequence length="205" mass="22099">MKALPNILTSMRLVLALFMFVALAAAAGAVPYLSERLTPLQQFSLQRWAVYAFIVAAVTDFFDGWLARRMNAVSVWGAILDPIGDKVLVCGAILGLLSLGPQPMVVLPAGLILFREFTVSALREVGAGRGVKLPVTLLAKWKTTLQLTALAMELIVAAWGAFSLPEETAVRSGFALAAHGLFWIAAIVTLITGAQYWEQTRKALS</sequence>
<gene>
    <name evidence="19" type="ordered locus">PHZ_c0600</name>
</gene>
<evidence type="ECO:0000256" key="11">
    <source>
        <dbReference type="ARBA" id="ARBA00023098"/>
    </source>
</evidence>
<comment type="similarity">
    <text evidence="4 17">Belongs to the CDP-alcohol phosphatidyltransferase class-I family.</text>
</comment>
<keyword evidence="14" id="KW-1208">Phospholipid metabolism</keyword>
<dbReference type="PROSITE" id="PS00379">
    <property type="entry name" value="CDP_ALCOHOL_P_TRANSF"/>
    <property type="match status" value="1"/>
</dbReference>
<reference evidence="19 20" key="1">
    <citation type="journal article" date="2008" name="BMC Genomics">
        <title>Complete genome of Phenylobacterium zucineum - a novel facultative intracellular bacterium isolated from human erythroleukemia cell line K562.</title>
        <authorList>
            <person name="Luo Y."/>
            <person name="Xu X."/>
            <person name="Ding Z."/>
            <person name="Liu Z."/>
            <person name="Zhang B."/>
            <person name="Yan Z."/>
            <person name="Sun J."/>
            <person name="Hu S."/>
            <person name="Hu X."/>
        </authorList>
    </citation>
    <scope>NUCLEOTIDE SEQUENCE [LARGE SCALE GENOMIC DNA]</scope>
    <source>
        <strain evidence="19 20">HLK1</strain>
    </source>
</reference>
<dbReference type="InterPro" id="IPR048254">
    <property type="entry name" value="CDP_ALCOHOL_P_TRANSF_CS"/>
</dbReference>
<dbReference type="EC" id="2.7.8.5" evidence="5 16"/>
<keyword evidence="7" id="KW-0444">Lipid biosynthesis</keyword>
<evidence type="ECO:0000313" key="19">
    <source>
        <dbReference type="EMBL" id="ACG77014.1"/>
    </source>
</evidence>
<keyword evidence="8 17" id="KW-0808">Transferase</keyword>
<keyword evidence="12 18" id="KW-0472">Membrane</keyword>
<keyword evidence="20" id="KW-1185">Reference proteome</keyword>
<dbReference type="GO" id="GO:0008444">
    <property type="term" value="F:CDP-diacylglycerol-glycerol-3-phosphate 3-phosphatidyltransferase activity"/>
    <property type="evidence" value="ECO:0007669"/>
    <property type="project" value="UniProtKB-UniRule"/>
</dbReference>
<feature type="transmembrane region" description="Helical" evidence="18">
    <location>
        <begin position="143"/>
        <end position="162"/>
    </location>
</feature>
<dbReference type="EMBL" id="CP000747">
    <property type="protein sequence ID" value="ACG77014.1"/>
    <property type="molecule type" value="Genomic_DNA"/>
</dbReference>
<dbReference type="Pfam" id="PF01066">
    <property type="entry name" value="CDP-OH_P_transf"/>
    <property type="match status" value="1"/>
</dbReference>
<evidence type="ECO:0000256" key="16">
    <source>
        <dbReference type="NCBIfam" id="TIGR00560"/>
    </source>
</evidence>
<keyword evidence="10 18" id="KW-1133">Transmembrane helix</keyword>
<dbReference type="GO" id="GO:0046474">
    <property type="term" value="P:glycerophospholipid biosynthetic process"/>
    <property type="evidence" value="ECO:0007669"/>
    <property type="project" value="TreeGrafter"/>
</dbReference>
<dbReference type="eggNOG" id="COG0558">
    <property type="taxonomic scope" value="Bacteria"/>
</dbReference>
<evidence type="ECO:0000256" key="6">
    <source>
        <dbReference type="ARBA" id="ARBA00014944"/>
    </source>
</evidence>
<keyword evidence="11" id="KW-0443">Lipid metabolism</keyword>
<evidence type="ECO:0000256" key="8">
    <source>
        <dbReference type="ARBA" id="ARBA00022679"/>
    </source>
</evidence>
<dbReference type="STRING" id="450851.PHZ_c0600"/>
<comment type="pathway">
    <text evidence="2">Phospholipid metabolism; phosphatidylglycerol biosynthesis; phosphatidylglycerol from CDP-diacylglycerol: step 1/2.</text>
</comment>
<evidence type="ECO:0000256" key="5">
    <source>
        <dbReference type="ARBA" id="ARBA00013170"/>
    </source>
</evidence>
<evidence type="ECO:0000256" key="3">
    <source>
        <dbReference type="ARBA" id="ARBA00005189"/>
    </source>
</evidence>
<dbReference type="InterPro" id="IPR000462">
    <property type="entry name" value="CDP-OH_P_trans"/>
</dbReference>
<feature type="transmembrane region" description="Helical" evidence="18">
    <location>
        <begin position="48"/>
        <end position="66"/>
    </location>
</feature>
<keyword evidence="13" id="KW-0594">Phospholipid biosynthesis</keyword>
<evidence type="ECO:0000256" key="13">
    <source>
        <dbReference type="ARBA" id="ARBA00023209"/>
    </source>
</evidence>
<dbReference type="GO" id="GO:0016020">
    <property type="term" value="C:membrane"/>
    <property type="evidence" value="ECO:0007669"/>
    <property type="project" value="UniProtKB-SubCell"/>
</dbReference>
<evidence type="ECO:0000256" key="4">
    <source>
        <dbReference type="ARBA" id="ARBA00010441"/>
    </source>
</evidence>
<evidence type="ECO:0000313" key="20">
    <source>
        <dbReference type="Proteomes" id="UP000001868"/>
    </source>
</evidence>
<keyword evidence="9 18" id="KW-0812">Transmembrane</keyword>
<proteinExistence type="inferred from homology"/>
<protein>
    <recommendedName>
        <fullName evidence="6 16">CDP-diacylglycerol--glycerol-3-phosphate 3-phosphatidyltransferase</fullName>
        <ecNumber evidence="5 16">2.7.8.5</ecNumber>
    </recommendedName>
</protein>
<evidence type="ECO:0000256" key="10">
    <source>
        <dbReference type="ARBA" id="ARBA00022989"/>
    </source>
</evidence>
<comment type="catalytic activity">
    <reaction evidence="15">
        <text>a CDP-1,2-diacyl-sn-glycerol + sn-glycerol 3-phosphate = a 1,2-diacyl-sn-glycero-3-phospho-(1'-sn-glycero-3'-phosphate) + CMP + H(+)</text>
        <dbReference type="Rhea" id="RHEA:12593"/>
        <dbReference type="ChEBI" id="CHEBI:15378"/>
        <dbReference type="ChEBI" id="CHEBI:57597"/>
        <dbReference type="ChEBI" id="CHEBI:58332"/>
        <dbReference type="ChEBI" id="CHEBI:60110"/>
        <dbReference type="ChEBI" id="CHEBI:60377"/>
        <dbReference type="EC" id="2.7.8.5"/>
    </reaction>
</comment>
<evidence type="ECO:0000256" key="12">
    <source>
        <dbReference type="ARBA" id="ARBA00023136"/>
    </source>
</evidence>
<dbReference type="InterPro" id="IPR043130">
    <property type="entry name" value="CDP-OH_PTrfase_TM_dom"/>
</dbReference>
<dbReference type="NCBIfam" id="TIGR00560">
    <property type="entry name" value="pgsA"/>
    <property type="match status" value="1"/>
</dbReference>
<evidence type="ECO:0000256" key="17">
    <source>
        <dbReference type="RuleBase" id="RU003750"/>
    </source>
</evidence>
<accession>B4RF26</accession>
<evidence type="ECO:0000256" key="15">
    <source>
        <dbReference type="ARBA" id="ARBA00048586"/>
    </source>
</evidence>
<dbReference type="OrthoDB" id="9796672at2"/>
<comment type="subcellular location">
    <subcellularLocation>
        <location evidence="1">Membrane</location>
        <topology evidence="1">Multi-pass membrane protein</topology>
    </subcellularLocation>
</comment>
<dbReference type="PIRSF" id="PIRSF000847">
    <property type="entry name" value="Phos_ph_gly_syn"/>
    <property type="match status" value="1"/>
</dbReference>
<evidence type="ECO:0000256" key="2">
    <source>
        <dbReference type="ARBA" id="ARBA00005042"/>
    </source>
</evidence>
<evidence type="ECO:0000256" key="7">
    <source>
        <dbReference type="ARBA" id="ARBA00022516"/>
    </source>
</evidence>
<feature type="transmembrane region" description="Helical" evidence="18">
    <location>
        <begin position="87"/>
        <end position="114"/>
    </location>
</feature>
<dbReference type="KEGG" id="pzu:PHZ_c0600"/>
<dbReference type="InterPro" id="IPR004570">
    <property type="entry name" value="Phosphatidylglycerol_P_synth"/>
</dbReference>
<dbReference type="Gene3D" id="1.20.120.1760">
    <property type="match status" value="1"/>
</dbReference>
<dbReference type="PANTHER" id="PTHR14269:SF62">
    <property type="entry name" value="CDP-DIACYLGLYCEROL--GLYCEROL-3-PHOSPHATE 3-PHOSPHATIDYLTRANSFERASE 1, CHLOROPLASTIC"/>
    <property type="match status" value="1"/>
</dbReference>
<dbReference type="InterPro" id="IPR050324">
    <property type="entry name" value="CDP-alcohol_PTase-I"/>
</dbReference>
<dbReference type="RefSeq" id="WP_012521162.1">
    <property type="nucleotide sequence ID" value="NC_011144.1"/>
</dbReference>
<name>B4RF26_PHEZH</name>
<evidence type="ECO:0000256" key="14">
    <source>
        <dbReference type="ARBA" id="ARBA00023264"/>
    </source>
</evidence>